<evidence type="ECO:0000259" key="1">
    <source>
        <dbReference type="Pfam" id="PF00561"/>
    </source>
</evidence>
<dbReference type="Gene3D" id="3.40.50.1820">
    <property type="entry name" value="alpha/beta hydrolase"/>
    <property type="match status" value="1"/>
</dbReference>
<dbReference type="GO" id="GO:0016787">
    <property type="term" value="F:hydrolase activity"/>
    <property type="evidence" value="ECO:0007669"/>
    <property type="project" value="UniProtKB-KW"/>
</dbReference>
<sequence length="306" mass="33208">MSSKNFSERVEQTYPPLGEFVSYKDVALHVIDRGDGSPVMMIHGASANAREYLLTLEPELSGETVRLLIPDRPGHGYSGRPDEGFELGVQAEAMATILKAKAEEPVVIVGHSFGGAVALRLALDHPELVKSVVLLAPVTHDWGDGGVAWYNRIAAFPLVGNVFSQFAPSVGPDIARTSLDRLFSPAPAPENYADRMGVDLLFRPPTFRRNAADVVNLKQQLAKQQKRYGEISVPVIVFSGAGDTVLKPKLHSAKLRRDAPEHVILVKLADEGHMPQHGKAGLISRTILRLAKGESVQEADFETPNG</sequence>
<dbReference type="PANTHER" id="PTHR43689">
    <property type="entry name" value="HYDROLASE"/>
    <property type="match status" value="1"/>
</dbReference>
<dbReference type="EMBL" id="JBHSSW010000009">
    <property type="protein sequence ID" value="MFC6198236.1"/>
    <property type="molecule type" value="Genomic_DNA"/>
</dbReference>
<reference evidence="3" key="1">
    <citation type="journal article" date="2019" name="Int. J. Syst. Evol. Microbiol.">
        <title>The Global Catalogue of Microorganisms (GCM) 10K type strain sequencing project: providing services to taxonomists for standard genome sequencing and annotation.</title>
        <authorList>
            <consortium name="The Broad Institute Genomics Platform"/>
            <consortium name="The Broad Institute Genome Sequencing Center for Infectious Disease"/>
            <person name="Wu L."/>
            <person name="Ma J."/>
        </authorList>
    </citation>
    <scope>NUCLEOTIDE SEQUENCE [LARGE SCALE GENOMIC DNA]</scope>
    <source>
        <strain evidence="3">CGMCC-1.15741</strain>
    </source>
</reference>
<accession>A0ABW1S9L4</accession>
<dbReference type="SUPFAM" id="SSF53474">
    <property type="entry name" value="alpha/beta-Hydrolases"/>
    <property type="match status" value="1"/>
</dbReference>
<dbReference type="RefSeq" id="WP_377378301.1">
    <property type="nucleotide sequence ID" value="NZ_JBHSSW010000009.1"/>
</dbReference>
<name>A0ABW1S9L4_9PROT</name>
<evidence type="ECO:0000313" key="3">
    <source>
        <dbReference type="Proteomes" id="UP001596303"/>
    </source>
</evidence>
<dbReference type="InterPro" id="IPR000073">
    <property type="entry name" value="AB_hydrolase_1"/>
</dbReference>
<dbReference type="InterPro" id="IPR000639">
    <property type="entry name" value="Epox_hydrolase-like"/>
</dbReference>
<dbReference type="PANTHER" id="PTHR43689:SF8">
    <property type="entry name" value="ALPHA_BETA-HYDROLASES SUPERFAMILY PROTEIN"/>
    <property type="match status" value="1"/>
</dbReference>
<evidence type="ECO:0000313" key="2">
    <source>
        <dbReference type="EMBL" id="MFC6198236.1"/>
    </source>
</evidence>
<proteinExistence type="predicted"/>
<dbReference type="PRINTS" id="PR00412">
    <property type="entry name" value="EPOXHYDRLASE"/>
</dbReference>
<dbReference type="Proteomes" id="UP001596303">
    <property type="component" value="Unassembled WGS sequence"/>
</dbReference>
<gene>
    <name evidence="2" type="ORF">ACFQDM_09105</name>
</gene>
<comment type="caution">
    <text evidence="2">The sequence shown here is derived from an EMBL/GenBank/DDBJ whole genome shotgun (WGS) entry which is preliminary data.</text>
</comment>
<dbReference type="PRINTS" id="PR00111">
    <property type="entry name" value="ABHYDROLASE"/>
</dbReference>
<organism evidence="2 3">
    <name type="scientific">Ponticaulis profundi</name>
    <dbReference type="NCBI Taxonomy" id="2665222"/>
    <lineage>
        <taxon>Bacteria</taxon>
        <taxon>Pseudomonadati</taxon>
        <taxon>Pseudomonadota</taxon>
        <taxon>Alphaproteobacteria</taxon>
        <taxon>Hyphomonadales</taxon>
        <taxon>Hyphomonadaceae</taxon>
        <taxon>Ponticaulis</taxon>
    </lineage>
</organism>
<keyword evidence="2" id="KW-0378">Hydrolase</keyword>
<keyword evidence="3" id="KW-1185">Reference proteome</keyword>
<feature type="domain" description="AB hydrolase-1" evidence="1">
    <location>
        <begin position="38"/>
        <end position="277"/>
    </location>
</feature>
<dbReference type="InterPro" id="IPR029058">
    <property type="entry name" value="AB_hydrolase_fold"/>
</dbReference>
<dbReference type="Pfam" id="PF00561">
    <property type="entry name" value="Abhydrolase_1"/>
    <property type="match status" value="1"/>
</dbReference>
<protein>
    <submittedName>
        <fullName evidence="2">Alpha/beta fold hydrolase</fullName>
    </submittedName>
</protein>